<comment type="caution">
    <text evidence="1">The sequence shown here is derived from an EMBL/GenBank/DDBJ whole genome shotgun (WGS) entry which is preliminary data.</text>
</comment>
<proteinExistence type="predicted"/>
<name>A0AAV4RYG1_9ARAC</name>
<evidence type="ECO:0000313" key="2">
    <source>
        <dbReference type="Proteomes" id="UP001054837"/>
    </source>
</evidence>
<gene>
    <name evidence="1" type="ORF">CDAR_570111</name>
</gene>
<organism evidence="1 2">
    <name type="scientific">Caerostris darwini</name>
    <dbReference type="NCBI Taxonomy" id="1538125"/>
    <lineage>
        <taxon>Eukaryota</taxon>
        <taxon>Metazoa</taxon>
        <taxon>Ecdysozoa</taxon>
        <taxon>Arthropoda</taxon>
        <taxon>Chelicerata</taxon>
        <taxon>Arachnida</taxon>
        <taxon>Araneae</taxon>
        <taxon>Araneomorphae</taxon>
        <taxon>Entelegynae</taxon>
        <taxon>Araneoidea</taxon>
        <taxon>Araneidae</taxon>
        <taxon>Caerostris</taxon>
    </lineage>
</organism>
<evidence type="ECO:0000313" key="1">
    <source>
        <dbReference type="EMBL" id="GIY26422.1"/>
    </source>
</evidence>
<keyword evidence="2" id="KW-1185">Reference proteome</keyword>
<protein>
    <submittedName>
        <fullName evidence="1">Uncharacterized protein</fullName>
    </submittedName>
</protein>
<dbReference type="AlphaFoldDB" id="A0AAV4RYG1"/>
<accession>A0AAV4RYG1</accession>
<dbReference type="Proteomes" id="UP001054837">
    <property type="component" value="Unassembled WGS sequence"/>
</dbReference>
<dbReference type="EMBL" id="BPLQ01006940">
    <property type="protein sequence ID" value="GIY26422.1"/>
    <property type="molecule type" value="Genomic_DNA"/>
</dbReference>
<reference evidence="1 2" key="1">
    <citation type="submission" date="2021-06" db="EMBL/GenBank/DDBJ databases">
        <title>Caerostris darwini draft genome.</title>
        <authorList>
            <person name="Kono N."/>
            <person name="Arakawa K."/>
        </authorList>
    </citation>
    <scope>NUCLEOTIDE SEQUENCE [LARGE SCALE GENOMIC DNA]</scope>
</reference>
<sequence>MDKVQLFYNLIQQLLETNQKARIWHYFQRPAFLGRFFLRSNLFYAPLRIDSLDETNKRYPYRKGNGYHSESFNRGSIFWILVGGTFPRATVASAILCLWELLIPFNLDSQFLEIWENDIFQRSARGTHIFTELPDWTMGTKWKKWRRTKGALLQTIFTRLKKSENMNLLKEKES</sequence>